<dbReference type="Proteomes" id="UP000483004">
    <property type="component" value="Unassembled WGS sequence"/>
</dbReference>
<dbReference type="InterPro" id="IPR000873">
    <property type="entry name" value="AMP-dep_synth/lig_dom"/>
</dbReference>
<keyword evidence="2" id="KW-0436">Ligase</keyword>
<evidence type="ECO:0000259" key="4">
    <source>
        <dbReference type="Pfam" id="PF00501"/>
    </source>
</evidence>
<proteinExistence type="inferred from homology"/>
<evidence type="ECO:0000259" key="5">
    <source>
        <dbReference type="Pfam" id="PF13193"/>
    </source>
</evidence>
<dbReference type="InterPro" id="IPR042099">
    <property type="entry name" value="ANL_N_sf"/>
</dbReference>
<dbReference type="PANTHER" id="PTHR43767:SF1">
    <property type="entry name" value="NONRIBOSOMAL PEPTIDE SYNTHASE PES1 (EUROFUNG)-RELATED"/>
    <property type="match status" value="1"/>
</dbReference>
<feature type="region of interest" description="Disordered" evidence="3">
    <location>
        <begin position="178"/>
        <end position="198"/>
    </location>
</feature>
<feature type="domain" description="AMP-dependent synthetase/ligase" evidence="4">
    <location>
        <begin position="47"/>
        <end position="408"/>
    </location>
</feature>
<evidence type="ECO:0000256" key="2">
    <source>
        <dbReference type="ARBA" id="ARBA00022598"/>
    </source>
</evidence>
<dbReference type="Gene3D" id="3.40.50.12780">
    <property type="entry name" value="N-terminal domain of ligase-like"/>
    <property type="match status" value="1"/>
</dbReference>
<dbReference type="OrthoDB" id="9803968at2"/>
<evidence type="ECO:0000313" key="6">
    <source>
        <dbReference type="EMBL" id="KAB2371605.1"/>
    </source>
</evidence>
<dbReference type="SUPFAM" id="SSF56801">
    <property type="entry name" value="Acetyl-CoA synthetase-like"/>
    <property type="match status" value="1"/>
</dbReference>
<dbReference type="FunFam" id="3.30.300.30:FF:000008">
    <property type="entry name" value="2,3-dihydroxybenzoate-AMP ligase"/>
    <property type="match status" value="1"/>
</dbReference>
<dbReference type="InterPro" id="IPR020845">
    <property type="entry name" value="AMP-binding_CS"/>
</dbReference>
<sequence length="552" mass="60266">MRRRPRRSSSGFRLHSNVHSFNAIPAGYRECDTVTAPVPDPLAALTAAHPSKTAIIEGDRRLSYAAFNALVNRYANVLVGLGVRAGTKVTWCGRNSTEVVALIAALRKAGAVGVPLNYRLSPEEASYVVANADSALVLFDVEQAPQLELAAREAGGVRGWLAFRSGTGQVPDWASDLDAEAARSPETEPAAAGDDPAAGTAMFYTSGTTGKPKGVVRGQPDPEIVIGLVTEIGYQPGDVYLTTGPLYHSGPMSFMLIVQQMGGTVVVMRDFDPERWLELVEEHRVTATFSAPTPIRRVLDLPDEVIAARDLSSLRRFIANAAPWPFELKRRYVEKIGEGSLFEVYGSTELGVDTILRPEDQMRKPGSCGRPAPGIEIALFDDKGERVEEPRVPGDLYVRSKATFDAYYKADRKFEDAKLGEWLTVGDIAYRDDEGFYYICDRRTDMIISGGVNIYPAEIEAVLTAHPAIADAAVFGIPSQEWGESVHAAIVVHPGAEASDAELDAFCREHLASYKVPRGYDRIAEVPRNPSGKALKRQLRDPYWESQETKIG</sequence>
<reference evidence="6 7" key="1">
    <citation type="submission" date="2019-09" db="EMBL/GenBank/DDBJ databases">
        <title>Actinomadura physcomitrii sp. nov., a novel actinomycete isolated from moss [Physcomitrium sphaericum (Ludw) Fuernr].</title>
        <authorList>
            <person name="Liu C."/>
            <person name="Zhuang X."/>
        </authorList>
    </citation>
    <scope>NUCLEOTIDE SEQUENCE [LARGE SCALE GENOMIC DNA]</scope>
    <source>
        <strain evidence="6 7">CYP1-1B</strain>
    </source>
</reference>
<comment type="similarity">
    <text evidence="1">Belongs to the ATP-dependent AMP-binding enzyme family.</text>
</comment>
<dbReference type="PANTHER" id="PTHR43767">
    <property type="entry name" value="LONG-CHAIN-FATTY-ACID--COA LIGASE"/>
    <property type="match status" value="1"/>
</dbReference>
<dbReference type="Gene3D" id="3.30.300.30">
    <property type="match status" value="1"/>
</dbReference>
<dbReference type="InterPro" id="IPR050237">
    <property type="entry name" value="ATP-dep_AMP-bd_enzyme"/>
</dbReference>
<evidence type="ECO:0000256" key="1">
    <source>
        <dbReference type="ARBA" id="ARBA00006432"/>
    </source>
</evidence>
<accession>A0A6L3VU50</accession>
<dbReference type="InterPro" id="IPR025110">
    <property type="entry name" value="AMP-bd_C"/>
</dbReference>
<dbReference type="Pfam" id="PF00501">
    <property type="entry name" value="AMP-binding"/>
    <property type="match status" value="1"/>
</dbReference>
<dbReference type="Pfam" id="PF13193">
    <property type="entry name" value="AMP-binding_C"/>
    <property type="match status" value="1"/>
</dbReference>
<evidence type="ECO:0000313" key="7">
    <source>
        <dbReference type="Proteomes" id="UP000483004"/>
    </source>
</evidence>
<keyword evidence="7" id="KW-1185">Reference proteome</keyword>
<dbReference type="InterPro" id="IPR045851">
    <property type="entry name" value="AMP-bd_C_sf"/>
</dbReference>
<dbReference type="AlphaFoldDB" id="A0A6L3VU50"/>
<comment type="caution">
    <text evidence="6">The sequence shown here is derived from an EMBL/GenBank/DDBJ whole genome shotgun (WGS) entry which is preliminary data.</text>
</comment>
<name>A0A6L3VU50_9ACTN</name>
<dbReference type="PROSITE" id="PS00455">
    <property type="entry name" value="AMP_BINDING"/>
    <property type="match status" value="1"/>
</dbReference>
<protein>
    <submittedName>
        <fullName evidence="6">AMP-binding protein</fullName>
    </submittedName>
</protein>
<gene>
    <name evidence="6" type="ORF">F9B16_31730</name>
</gene>
<dbReference type="GO" id="GO:0016878">
    <property type="term" value="F:acid-thiol ligase activity"/>
    <property type="evidence" value="ECO:0007669"/>
    <property type="project" value="UniProtKB-ARBA"/>
</dbReference>
<feature type="domain" description="AMP-binding enzyme C-terminal" evidence="5">
    <location>
        <begin position="458"/>
        <end position="533"/>
    </location>
</feature>
<feature type="compositionally biased region" description="Low complexity" evidence="3">
    <location>
        <begin position="187"/>
        <end position="198"/>
    </location>
</feature>
<evidence type="ECO:0000256" key="3">
    <source>
        <dbReference type="SAM" id="MobiDB-lite"/>
    </source>
</evidence>
<organism evidence="6 7">
    <name type="scientific">Actinomadura montaniterrae</name>
    <dbReference type="NCBI Taxonomy" id="1803903"/>
    <lineage>
        <taxon>Bacteria</taxon>
        <taxon>Bacillati</taxon>
        <taxon>Actinomycetota</taxon>
        <taxon>Actinomycetes</taxon>
        <taxon>Streptosporangiales</taxon>
        <taxon>Thermomonosporaceae</taxon>
        <taxon>Actinomadura</taxon>
    </lineage>
</organism>
<dbReference type="EMBL" id="WBMR01000121">
    <property type="protein sequence ID" value="KAB2371605.1"/>
    <property type="molecule type" value="Genomic_DNA"/>
</dbReference>